<evidence type="ECO:0000313" key="3">
    <source>
        <dbReference type="Proteomes" id="UP000499080"/>
    </source>
</evidence>
<protein>
    <submittedName>
        <fullName evidence="2">Uncharacterized protein</fullName>
    </submittedName>
</protein>
<keyword evidence="1" id="KW-0812">Transmembrane</keyword>
<dbReference type="Proteomes" id="UP000499080">
    <property type="component" value="Unassembled WGS sequence"/>
</dbReference>
<evidence type="ECO:0000313" key="2">
    <source>
        <dbReference type="EMBL" id="GBM33590.1"/>
    </source>
</evidence>
<keyword evidence="1" id="KW-0472">Membrane</keyword>
<evidence type="ECO:0000256" key="1">
    <source>
        <dbReference type="SAM" id="Phobius"/>
    </source>
</evidence>
<sequence>MKLEFRRQCDRWIAGELSAIENAVTVIISDLLTDCIATSESAVTVITSELLSNCVANLYKSYCTCYLCFVFSRIFLYKPLLSIILLAGLFPPFTLRTIFVTISNRI</sequence>
<reference evidence="2 3" key="1">
    <citation type="journal article" date="2019" name="Sci. Rep.">
        <title>Orb-weaving spider Araneus ventricosus genome elucidates the spidroin gene catalogue.</title>
        <authorList>
            <person name="Kono N."/>
            <person name="Nakamura H."/>
            <person name="Ohtoshi R."/>
            <person name="Moran D.A.P."/>
            <person name="Shinohara A."/>
            <person name="Yoshida Y."/>
            <person name="Fujiwara M."/>
            <person name="Mori M."/>
            <person name="Tomita M."/>
            <person name="Arakawa K."/>
        </authorList>
    </citation>
    <scope>NUCLEOTIDE SEQUENCE [LARGE SCALE GENOMIC DNA]</scope>
</reference>
<keyword evidence="3" id="KW-1185">Reference proteome</keyword>
<accession>A0A4Y2EWI0</accession>
<gene>
    <name evidence="2" type="ORF">AVEN_181835_1</name>
</gene>
<dbReference type="AlphaFoldDB" id="A0A4Y2EWI0"/>
<proteinExistence type="predicted"/>
<name>A0A4Y2EWI0_ARAVE</name>
<comment type="caution">
    <text evidence="2">The sequence shown here is derived from an EMBL/GenBank/DDBJ whole genome shotgun (WGS) entry which is preliminary data.</text>
</comment>
<dbReference type="EMBL" id="BGPR01000737">
    <property type="protein sequence ID" value="GBM33590.1"/>
    <property type="molecule type" value="Genomic_DNA"/>
</dbReference>
<organism evidence="2 3">
    <name type="scientific">Araneus ventricosus</name>
    <name type="common">Orbweaver spider</name>
    <name type="synonym">Epeira ventricosa</name>
    <dbReference type="NCBI Taxonomy" id="182803"/>
    <lineage>
        <taxon>Eukaryota</taxon>
        <taxon>Metazoa</taxon>
        <taxon>Ecdysozoa</taxon>
        <taxon>Arthropoda</taxon>
        <taxon>Chelicerata</taxon>
        <taxon>Arachnida</taxon>
        <taxon>Araneae</taxon>
        <taxon>Araneomorphae</taxon>
        <taxon>Entelegynae</taxon>
        <taxon>Araneoidea</taxon>
        <taxon>Araneidae</taxon>
        <taxon>Araneus</taxon>
    </lineage>
</organism>
<feature type="transmembrane region" description="Helical" evidence="1">
    <location>
        <begin position="80"/>
        <end position="102"/>
    </location>
</feature>
<keyword evidence="1" id="KW-1133">Transmembrane helix</keyword>